<evidence type="ECO:0000256" key="1">
    <source>
        <dbReference type="SAM" id="Phobius"/>
    </source>
</evidence>
<feature type="transmembrane region" description="Helical" evidence="1">
    <location>
        <begin position="104"/>
        <end position="124"/>
    </location>
</feature>
<keyword evidence="1" id="KW-0472">Membrane</keyword>
<organism evidence="4 5">
    <name type="scientific">Roseateles saccharophilus</name>
    <name type="common">Pseudomonas saccharophila</name>
    <dbReference type="NCBI Taxonomy" id="304"/>
    <lineage>
        <taxon>Bacteria</taxon>
        <taxon>Pseudomonadati</taxon>
        <taxon>Pseudomonadota</taxon>
        <taxon>Betaproteobacteria</taxon>
        <taxon>Burkholderiales</taxon>
        <taxon>Sphaerotilaceae</taxon>
        <taxon>Roseateles</taxon>
    </lineage>
</organism>
<evidence type="ECO:0000313" key="5">
    <source>
        <dbReference type="Proteomes" id="UP001180453"/>
    </source>
</evidence>
<keyword evidence="1" id="KW-0812">Transmembrane</keyword>
<dbReference type="InterPro" id="IPR048376">
    <property type="entry name" value="YqiJ_N"/>
</dbReference>
<dbReference type="GO" id="GO:0008233">
    <property type="term" value="F:peptidase activity"/>
    <property type="evidence" value="ECO:0007669"/>
    <property type="project" value="UniProtKB-KW"/>
</dbReference>
<keyword evidence="1" id="KW-1133">Transmembrane helix</keyword>
<name>A0ABU1YPN2_ROSSA</name>
<proteinExistence type="predicted"/>
<sequence>MAAAHLQLFTAPQTLPFGVAVVLVAAIALLEGLGLLAAASPSALLDQVLPDIDADATGGLDRVLGWLHLGRVPALVLLLLFLTGYALSGYALQALAMHMTGGLLSAWAAGLLAVPPALTTVRALGRPIARLVPQDESSAVSEQSLVGRTGVVSAGIARRGLAAQARVRDALGRTHHLLVEPELEGEVFHEGAPILIVAKAGPFYRCIASTHPTSTQGRN</sequence>
<accession>A0ABU1YPN2</accession>
<evidence type="ECO:0000313" key="4">
    <source>
        <dbReference type="EMBL" id="MDR7270170.1"/>
    </source>
</evidence>
<gene>
    <name evidence="4" type="ORF">J2X20_002828</name>
</gene>
<evidence type="ECO:0000259" key="2">
    <source>
        <dbReference type="Pfam" id="PF07290"/>
    </source>
</evidence>
<dbReference type="EMBL" id="JAVDXU010000002">
    <property type="protein sequence ID" value="MDR7270170.1"/>
    <property type="molecule type" value="Genomic_DNA"/>
</dbReference>
<dbReference type="RefSeq" id="WP_310265794.1">
    <property type="nucleotide sequence ID" value="NZ_JAVDXU010000002.1"/>
</dbReference>
<feature type="domain" description="Inner membrane protein YqiJ OB-fold" evidence="2">
    <location>
        <begin position="144"/>
        <end position="207"/>
    </location>
</feature>
<evidence type="ECO:0000259" key="3">
    <source>
        <dbReference type="Pfam" id="PF21001"/>
    </source>
</evidence>
<dbReference type="GO" id="GO:0006508">
    <property type="term" value="P:proteolysis"/>
    <property type="evidence" value="ECO:0007669"/>
    <property type="project" value="UniProtKB-KW"/>
</dbReference>
<keyword evidence="5" id="KW-1185">Reference proteome</keyword>
<feature type="transmembrane region" description="Helical" evidence="1">
    <location>
        <begin position="72"/>
        <end position="92"/>
    </location>
</feature>
<keyword evidence="4" id="KW-0645">Protease</keyword>
<dbReference type="Pfam" id="PF21001">
    <property type="entry name" value="YqiJ_N"/>
    <property type="match status" value="1"/>
</dbReference>
<comment type="caution">
    <text evidence="4">The sequence shown here is derived from an EMBL/GenBank/DDBJ whole genome shotgun (WGS) entry which is preliminary data.</text>
</comment>
<dbReference type="InterPro" id="IPR010840">
    <property type="entry name" value="YqiJ_OB"/>
</dbReference>
<dbReference type="Proteomes" id="UP001180453">
    <property type="component" value="Unassembled WGS sequence"/>
</dbReference>
<feature type="domain" description="Inner membrane protein YqiJ N-terminal" evidence="3">
    <location>
        <begin position="15"/>
        <end position="122"/>
    </location>
</feature>
<reference evidence="4 5" key="1">
    <citation type="submission" date="2023-07" db="EMBL/GenBank/DDBJ databases">
        <title>Sorghum-associated microbial communities from plants grown in Nebraska, USA.</title>
        <authorList>
            <person name="Schachtman D."/>
        </authorList>
    </citation>
    <scope>NUCLEOTIDE SEQUENCE [LARGE SCALE GENOMIC DNA]</scope>
    <source>
        <strain evidence="4 5">BE314</strain>
    </source>
</reference>
<keyword evidence="4" id="KW-0378">Hydrolase</keyword>
<feature type="transmembrane region" description="Helical" evidence="1">
    <location>
        <begin position="15"/>
        <end position="39"/>
    </location>
</feature>
<protein>
    <submittedName>
        <fullName evidence="4">Membrane protein implicated in regulation of membrane protease activity</fullName>
    </submittedName>
</protein>
<dbReference type="Pfam" id="PF07290">
    <property type="entry name" value="YqiJ_OB"/>
    <property type="match status" value="1"/>
</dbReference>